<reference evidence="7" key="1">
    <citation type="submission" date="2013-03" db="EMBL/GenBank/DDBJ databases">
        <title>The Genome Sequence of Anopheles dirus WRAIR2.</title>
        <authorList>
            <consortium name="The Broad Institute Genomics Platform"/>
            <person name="Neafsey D.E."/>
            <person name="Walton C."/>
            <person name="Walker B."/>
            <person name="Young S.K."/>
            <person name="Zeng Q."/>
            <person name="Gargeya S."/>
            <person name="Fitzgerald M."/>
            <person name="Haas B."/>
            <person name="Abouelleil A."/>
            <person name="Allen A.W."/>
            <person name="Alvarado L."/>
            <person name="Arachchi H.M."/>
            <person name="Berlin A.M."/>
            <person name="Chapman S.B."/>
            <person name="Gainer-Dewar J."/>
            <person name="Goldberg J."/>
            <person name="Griggs A."/>
            <person name="Gujja S."/>
            <person name="Hansen M."/>
            <person name="Howarth C."/>
            <person name="Imamovic A."/>
            <person name="Ireland A."/>
            <person name="Larimer J."/>
            <person name="McCowan C."/>
            <person name="Murphy C."/>
            <person name="Pearson M."/>
            <person name="Poon T.W."/>
            <person name="Priest M."/>
            <person name="Roberts A."/>
            <person name="Saif S."/>
            <person name="Shea T."/>
            <person name="Sisk P."/>
            <person name="Sykes S."/>
            <person name="Wortman J."/>
            <person name="Nusbaum C."/>
            <person name="Birren B."/>
        </authorList>
    </citation>
    <scope>NUCLEOTIDE SEQUENCE [LARGE SCALE GENOMIC DNA]</scope>
    <source>
        <strain evidence="7">WRAIR2</strain>
    </source>
</reference>
<feature type="domain" description="RING-type" evidence="5">
    <location>
        <begin position="27"/>
        <end position="66"/>
    </location>
</feature>
<keyword evidence="7" id="KW-1185">Reference proteome</keyword>
<evidence type="ECO:0000313" key="7">
    <source>
        <dbReference type="Proteomes" id="UP000075884"/>
    </source>
</evidence>
<dbReference type="STRING" id="7168.A0A182N834"/>
<keyword evidence="4" id="KW-0472">Membrane</keyword>
<dbReference type="SUPFAM" id="SSF57850">
    <property type="entry name" value="RING/U-box"/>
    <property type="match status" value="1"/>
</dbReference>
<evidence type="ECO:0000256" key="4">
    <source>
        <dbReference type="SAM" id="Phobius"/>
    </source>
</evidence>
<dbReference type="EnsemblMetazoa" id="ADIR003808-RA">
    <property type="protein sequence ID" value="ADIR003808-PA"/>
    <property type="gene ID" value="ADIR003808"/>
</dbReference>
<evidence type="ECO:0000256" key="2">
    <source>
        <dbReference type="ARBA" id="ARBA00022833"/>
    </source>
</evidence>
<reference evidence="6" key="2">
    <citation type="submission" date="2020-05" db="UniProtKB">
        <authorList>
            <consortium name="EnsemblMetazoa"/>
        </authorList>
    </citation>
    <scope>IDENTIFICATION</scope>
    <source>
        <strain evidence="6">WRAIR2</strain>
    </source>
</reference>
<evidence type="ECO:0000313" key="6">
    <source>
        <dbReference type="EnsemblMetazoa" id="ADIR003808-PA"/>
    </source>
</evidence>
<name>A0A182N834_9DIPT</name>
<dbReference type="InterPro" id="IPR001841">
    <property type="entry name" value="Znf_RING"/>
</dbReference>
<dbReference type="Proteomes" id="UP000075884">
    <property type="component" value="Unassembled WGS sequence"/>
</dbReference>
<dbReference type="Pfam" id="PF13639">
    <property type="entry name" value="zf-RING_2"/>
    <property type="match status" value="1"/>
</dbReference>
<dbReference type="PROSITE" id="PS50089">
    <property type="entry name" value="ZF_RING_2"/>
    <property type="match status" value="1"/>
</dbReference>
<keyword evidence="1 3" id="KW-0479">Metal-binding</keyword>
<accession>A0A182N834</accession>
<proteinExistence type="predicted"/>
<evidence type="ECO:0000256" key="3">
    <source>
        <dbReference type="PROSITE-ProRule" id="PRU00175"/>
    </source>
</evidence>
<dbReference type="SMART" id="SM00184">
    <property type="entry name" value="RING"/>
    <property type="match status" value="1"/>
</dbReference>
<keyword evidence="1 3" id="KW-0863">Zinc-finger</keyword>
<dbReference type="Gene3D" id="3.30.40.10">
    <property type="entry name" value="Zinc/RING finger domain, C3HC4 (zinc finger)"/>
    <property type="match status" value="1"/>
</dbReference>
<dbReference type="GO" id="GO:0008270">
    <property type="term" value="F:zinc ion binding"/>
    <property type="evidence" value="ECO:0007669"/>
    <property type="project" value="UniProtKB-KW"/>
</dbReference>
<dbReference type="VEuPathDB" id="VectorBase:ADIR003808"/>
<dbReference type="AlphaFoldDB" id="A0A182N834"/>
<dbReference type="InterPro" id="IPR013083">
    <property type="entry name" value="Znf_RING/FYVE/PHD"/>
</dbReference>
<organism evidence="6 7">
    <name type="scientific">Anopheles dirus</name>
    <dbReference type="NCBI Taxonomy" id="7168"/>
    <lineage>
        <taxon>Eukaryota</taxon>
        <taxon>Metazoa</taxon>
        <taxon>Ecdysozoa</taxon>
        <taxon>Arthropoda</taxon>
        <taxon>Hexapoda</taxon>
        <taxon>Insecta</taxon>
        <taxon>Pterygota</taxon>
        <taxon>Neoptera</taxon>
        <taxon>Endopterygota</taxon>
        <taxon>Diptera</taxon>
        <taxon>Nematocera</taxon>
        <taxon>Culicoidea</taxon>
        <taxon>Culicidae</taxon>
        <taxon>Anophelinae</taxon>
        <taxon>Anopheles</taxon>
    </lineage>
</organism>
<feature type="transmembrane region" description="Helical" evidence="4">
    <location>
        <begin position="102"/>
        <end position="119"/>
    </location>
</feature>
<protein>
    <recommendedName>
        <fullName evidence="5">RING-type domain-containing protein</fullName>
    </recommendedName>
</protein>
<keyword evidence="4" id="KW-0812">Transmembrane</keyword>
<evidence type="ECO:0000256" key="1">
    <source>
        <dbReference type="ARBA" id="ARBA00022771"/>
    </source>
</evidence>
<evidence type="ECO:0000259" key="5">
    <source>
        <dbReference type="PROSITE" id="PS50089"/>
    </source>
</evidence>
<keyword evidence="2" id="KW-0862">Zinc</keyword>
<sequence>MKSAEEENSHPLLRYCHASAPLSELLCPICWELLRQDVCITCCGHLFHCDCLLQWLNCSKTCPQCRIPCELFHSIDPVGRETYGSIPYKIPSDDGDTSQKDAFWLIVAFVVLLVCCRMAKNTFKLH</sequence>
<keyword evidence="4" id="KW-1133">Transmembrane helix</keyword>